<keyword evidence="1" id="KW-0378">Hydrolase</keyword>
<keyword evidence="2" id="KW-0442">Lipid degradation</keyword>
<dbReference type="GO" id="GO:0046486">
    <property type="term" value="P:glycerolipid metabolic process"/>
    <property type="evidence" value="ECO:0007669"/>
    <property type="project" value="UniProtKB-ARBA"/>
</dbReference>
<evidence type="ECO:0000256" key="4">
    <source>
        <dbReference type="PROSITE-ProRule" id="PRU01161"/>
    </source>
</evidence>
<feature type="short sequence motif" description="GXGXXG" evidence="4">
    <location>
        <begin position="18"/>
        <end position="23"/>
    </location>
</feature>
<proteinExistence type="predicted"/>
<dbReference type="InterPro" id="IPR016035">
    <property type="entry name" value="Acyl_Trfase/lysoPLipase"/>
</dbReference>
<comment type="caution">
    <text evidence="6">The sequence shown here is derived from an EMBL/GenBank/DDBJ whole genome shotgun (WGS) entry which is preliminary data.</text>
</comment>
<evidence type="ECO:0000256" key="2">
    <source>
        <dbReference type="ARBA" id="ARBA00022963"/>
    </source>
</evidence>
<keyword evidence="3" id="KW-0443">Lipid metabolism</keyword>
<evidence type="ECO:0000313" key="6">
    <source>
        <dbReference type="EMBL" id="CAE6435385.1"/>
    </source>
</evidence>
<dbReference type="Proteomes" id="UP000663853">
    <property type="component" value="Unassembled WGS sequence"/>
</dbReference>
<reference evidence="6" key="1">
    <citation type="submission" date="2021-01" db="EMBL/GenBank/DDBJ databases">
        <authorList>
            <person name="Kaushik A."/>
        </authorList>
    </citation>
    <scope>NUCLEOTIDE SEQUENCE</scope>
    <source>
        <strain evidence="6">AG6-10EEA</strain>
    </source>
</reference>
<dbReference type="GO" id="GO:0016020">
    <property type="term" value="C:membrane"/>
    <property type="evidence" value="ECO:0007669"/>
    <property type="project" value="TreeGrafter"/>
</dbReference>
<dbReference type="Gene3D" id="3.40.1090.10">
    <property type="entry name" value="Cytosolic phospholipase A2 catalytic domain"/>
    <property type="match status" value="1"/>
</dbReference>
<sequence>MPKDRETSKGLNILCIDGGGTRGLSSLIVLQEIMHRVESANGGKRLHPYEHFDIIAGTGTGGISACMLGRLQMPIQKAIREYTKLMESVFASRKLTGSTMYKGTRLQEALKTLVQDATGDEDKRILEGSTNSACKTVVFAMAKHNLNAGLPVMFRSYAVTSNCGPNCAIWQALYATMAHPDLFKKIDIPSDLGSQSFVGGELGCSNPITHVLSEANWVYPDRQVACVVSIGAGHARTIQVPDPGLWRLLLRTHDAIVMKEMAMDSERVAEEMALRFRDTKNVYFRFNVDQGLQGMDASSWERQDEVTAHTLAYLRRSEINQGIGCAIRSSMERLETISTGQIGGLGTTPAMITDGHILDHSAKQPTKFKSCPPPTPMYTGREMENTQLATCITGSTDERRVGVVYGLGGTGKTQLALNVVERTRDEWQHVLFVDASSKQTIEQTLKGFAILKGIGGSYEVTLQWLEGCHERWLVVFDNADNPSTNIRHYVPGGRHGSILITTRLPDLAGLAKGPGSICRLSSMIREDGLALLIKASRLGGQRLSDNEIEAGEALLKDFGYLALAIIHAGAFIAHMPGMTLVKYRSLFAFRRKTILEQYRDLPASAKLDDYGETVYTTWKLCYQQLQPESRLMLSLISHLHYDGIFEAIFERAALRMELYEDYIPLTSIKTLAQSHVKQYLSTFLDGARHWDSLRFAQVMADLVSFSLVDFDRMNLAYNIHILVQDWARAATSQVSGLATEYATVLLSLSIDWEDDTASLAFKRRLGVHASSVLGHNPELGVNHAVQFVSVYQATGQFSEALKLEAGVLKVTRQVLGKEHPNTLSSMGRLAGHYHALGQYREAEQLQIKALELHRRLLGEEHQDTLTVMNNLASAYSGMDRWHEAEQLATKVLSIQKRLLGEQHPNTLASMSNLAFFYNGMGQQHQAEQLQVHVLSVHKQLLGEEHPSTLASMNNLACTYKSLNRLDEAEELFKEAVGVSKRVLGDSHPDTHGYQNNLKRLQTKRHIWSR</sequence>
<dbReference type="Pfam" id="PF13424">
    <property type="entry name" value="TPR_12"/>
    <property type="match status" value="2"/>
</dbReference>
<name>A0A8H3ARU9_9AGAM</name>
<dbReference type="InterPro" id="IPR019734">
    <property type="entry name" value="TPR_rpt"/>
</dbReference>
<dbReference type="PANTHER" id="PTHR24185:SF1">
    <property type="entry name" value="CALCIUM-INDEPENDENT PHOSPHOLIPASE A2-GAMMA"/>
    <property type="match status" value="1"/>
</dbReference>
<dbReference type="PANTHER" id="PTHR24185">
    <property type="entry name" value="CALCIUM-INDEPENDENT PHOSPHOLIPASE A2-GAMMA"/>
    <property type="match status" value="1"/>
</dbReference>
<dbReference type="Gene3D" id="3.40.50.300">
    <property type="entry name" value="P-loop containing nucleotide triphosphate hydrolases"/>
    <property type="match status" value="1"/>
</dbReference>
<organism evidence="6 7">
    <name type="scientific">Rhizoctonia solani</name>
    <dbReference type="NCBI Taxonomy" id="456999"/>
    <lineage>
        <taxon>Eukaryota</taxon>
        <taxon>Fungi</taxon>
        <taxon>Dikarya</taxon>
        <taxon>Basidiomycota</taxon>
        <taxon>Agaricomycotina</taxon>
        <taxon>Agaricomycetes</taxon>
        <taxon>Cantharellales</taxon>
        <taxon>Ceratobasidiaceae</taxon>
        <taxon>Rhizoctonia</taxon>
    </lineage>
</organism>
<dbReference type="GO" id="GO:0047499">
    <property type="term" value="F:calcium-independent phospholipase A2 activity"/>
    <property type="evidence" value="ECO:0007669"/>
    <property type="project" value="TreeGrafter"/>
</dbReference>
<dbReference type="InterPro" id="IPR002641">
    <property type="entry name" value="PNPLA_dom"/>
</dbReference>
<feature type="domain" description="PNPLA" evidence="5">
    <location>
        <begin position="14"/>
        <end position="212"/>
    </location>
</feature>
<dbReference type="GO" id="GO:0016042">
    <property type="term" value="P:lipid catabolic process"/>
    <property type="evidence" value="ECO:0007669"/>
    <property type="project" value="UniProtKB-KW"/>
</dbReference>
<dbReference type="AlphaFoldDB" id="A0A8H3ARU9"/>
<dbReference type="GO" id="GO:0019369">
    <property type="term" value="P:arachidonate metabolic process"/>
    <property type="evidence" value="ECO:0007669"/>
    <property type="project" value="TreeGrafter"/>
</dbReference>
<evidence type="ECO:0000313" key="7">
    <source>
        <dbReference type="Proteomes" id="UP000663853"/>
    </source>
</evidence>
<dbReference type="SMART" id="SM00028">
    <property type="entry name" value="TPR"/>
    <property type="match status" value="3"/>
</dbReference>
<dbReference type="Gene3D" id="1.25.40.10">
    <property type="entry name" value="Tetratricopeptide repeat domain"/>
    <property type="match status" value="2"/>
</dbReference>
<dbReference type="EMBL" id="CAJMXA010000557">
    <property type="protein sequence ID" value="CAE6435385.1"/>
    <property type="molecule type" value="Genomic_DNA"/>
</dbReference>
<dbReference type="InterPro" id="IPR011990">
    <property type="entry name" value="TPR-like_helical_dom_sf"/>
</dbReference>
<protein>
    <recommendedName>
        <fullName evidence="5">PNPLA domain-containing protein</fullName>
    </recommendedName>
</protein>
<evidence type="ECO:0000256" key="1">
    <source>
        <dbReference type="ARBA" id="ARBA00022801"/>
    </source>
</evidence>
<dbReference type="Pfam" id="PF01734">
    <property type="entry name" value="Patatin"/>
    <property type="match status" value="1"/>
</dbReference>
<dbReference type="Pfam" id="PF13374">
    <property type="entry name" value="TPR_10"/>
    <property type="match status" value="1"/>
</dbReference>
<gene>
    <name evidence="6" type="ORF">RDB_LOCUS29497</name>
</gene>
<dbReference type="SUPFAM" id="SSF52151">
    <property type="entry name" value="FabD/lysophospholipase-like"/>
    <property type="match status" value="1"/>
</dbReference>
<accession>A0A8H3ARU9</accession>
<dbReference type="SUPFAM" id="SSF48452">
    <property type="entry name" value="TPR-like"/>
    <property type="match status" value="2"/>
</dbReference>
<dbReference type="InterPro" id="IPR027417">
    <property type="entry name" value="P-loop_NTPase"/>
</dbReference>
<dbReference type="SUPFAM" id="SSF52540">
    <property type="entry name" value="P-loop containing nucleoside triphosphate hydrolases"/>
    <property type="match status" value="1"/>
</dbReference>
<dbReference type="PROSITE" id="PS51635">
    <property type="entry name" value="PNPLA"/>
    <property type="match status" value="1"/>
</dbReference>
<evidence type="ECO:0000256" key="3">
    <source>
        <dbReference type="ARBA" id="ARBA00023098"/>
    </source>
</evidence>
<evidence type="ECO:0000259" key="5">
    <source>
        <dbReference type="PROSITE" id="PS51635"/>
    </source>
</evidence>
<comment type="caution">
    <text evidence="4">Lacks conserved residue(s) required for the propagation of feature annotation.</text>
</comment>